<sequence>MTASSSSRAAAPTSGARPGSKLLPSLGILLVAGGILLLLWFAWAWFNPGPAPYRYQLAEEGSADKFPQLGLSRWPDLSIARYEVFAEDIPQPLAVLHAGRQGNGTPVRLDWENRTSELLLTTDLKLNELTTLAAAIDKYAGKDALVLGWWDTSRQLKLLSRRDTLFSGQFSDYLVIPTPWQKQADAIRKYEDDFWGGKAGREETQKFERFADALMAEPQAGAAILRELAGDREAYLAIHVTDLYKLGIMRPGQFDVAYRNFPMEGNMHGMVDYLKRWVQDNNYKTYTLQSLSDRLVRGYFLKDDKSDQTLIAQMLPFTQSMPLDLTAVHLIYQTGGYWVYKIPGGREPASAGATPDDAASFPAPTLPPASE</sequence>
<protein>
    <submittedName>
        <fullName evidence="3">Hydroxylamine oxidation protein HaoB</fullName>
    </submittedName>
</protein>
<name>A0A1H8Q9U8_9PROT</name>
<evidence type="ECO:0000256" key="1">
    <source>
        <dbReference type="SAM" id="MobiDB-lite"/>
    </source>
</evidence>
<evidence type="ECO:0000313" key="3">
    <source>
        <dbReference type="EMBL" id="SEO50771.1"/>
    </source>
</evidence>
<reference evidence="3 4" key="1">
    <citation type="submission" date="2016-10" db="EMBL/GenBank/DDBJ databases">
        <authorList>
            <person name="de Groot N.N."/>
        </authorList>
    </citation>
    <scope>NUCLEOTIDE SEQUENCE [LARGE SCALE GENOMIC DNA]</scope>
    <source>
        <strain evidence="3 4">Nl18</strain>
    </source>
</reference>
<organism evidence="3 4">
    <name type="scientific">Nitrosospira multiformis</name>
    <dbReference type="NCBI Taxonomy" id="1231"/>
    <lineage>
        <taxon>Bacteria</taxon>
        <taxon>Pseudomonadati</taxon>
        <taxon>Pseudomonadota</taxon>
        <taxon>Betaproteobacteria</taxon>
        <taxon>Nitrosomonadales</taxon>
        <taxon>Nitrosomonadaceae</taxon>
        <taxon>Nitrosospira</taxon>
    </lineage>
</organism>
<keyword evidence="2" id="KW-0812">Transmembrane</keyword>
<dbReference type="EMBL" id="FOCT01000030">
    <property type="protein sequence ID" value="SEO50771.1"/>
    <property type="molecule type" value="Genomic_DNA"/>
</dbReference>
<dbReference type="Proteomes" id="UP000183898">
    <property type="component" value="Unassembled WGS sequence"/>
</dbReference>
<evidence type="ECO:0000313" key="4">
    <source>
        <dbReference type="Proteomes" id="UP000183898"/>
    </source>
</evidence>
<feature type="region of interest" description="Disordered" evidence="1">
    <location>
        <begin position="348"/>
        <end position="371"/>
    </location>
</feature>
<dbReference type="NCBIfam" id="TIGR04392">
    <property type="entry name" value="haoB_nitrify"/>
    <property type="match status" value="1"/>
</dbReference>
<proteinExistence type="predicted"/>
<accession>A0A1H8Q9U8</accession>
<feature type="transmembrane region" description="Helical" evidence="2">
    <location>
        <begin position="26"/>
        <end position="46"/>
    </location>
</feature>
<gene>
    <name evidence="3" type="ORF">SAMN05216404_1304</name>
</gene>
<evidence type="ECO:0000256" key="2">
    <source>
        <dbReference type="SAM" id="Phobius"/>
    </source>
</evidence>
<keyword evidence="2" id="KW-1133">Transmembrane helix</keyword>
<dbReference type="RefSeq" id="WP_074749235.1">
    <property type="nucleotide sequence ID" value="NZ_FOCT01000030.1"/>
</dbReference>
<keyword evidence="2" id="KW-0472">Membrane</keyword>
<dbReference type="InterPro" id="IPR030891">
    <property type="entry name" value="HaoB_nitrify"/>
</dbReference>
<dbReference type="AlphaFoldDB" id="A0A1H8Q9U8"/>